<reference evidence="3" key="1">
    <citation type="journal article" date="2020" name="mSystems">
        <title>Genome- and Community-Level Interaction Insights into Carbon Utilization and Element Cycling Functions of Hydrothermarchaeota in Hydrothermal Sediment.</title>
        <authorList>
            <person name="Zhou Z."/>
            <person name="Liu Y."/>
            <person name="Xu W."/>
            <person name="Pan J."/>
            <person name="Luo Z.H."/>
            <person name="Li M."/>
        </authorList>
    </citation>
    <scope>NUCLEOTIDE SEQUENCE [LARGE SCALE GENOMIC DNA]</scope>
    <source>
        <strain evidence="3">SpSt-289</strain>
    </source>
</reference>
<dbReference type="InterPro" id="IPR011990">
    <property type="entry name" value="TPR-like_helical_dom_sf"/>
</dbReference>
<protein>
    <submittedName>
        <fullName evidence="3">Transcriptional regulator</fullName>
    </submittedName>
</protein>
<dbReference type="Gene3D" id="1.25.40.10">
    <property type="entry name" value="Tetratricopeptide repeat domain"/>
    <property type="match status" value="3"/>
</dbReference>
<dbReference type="InterPro" id="IPR049945">
    <property type="entry name" value="AAA_22"/>
</dbReference>
<dbReference type="SMART" id="SM01043">
    <property type="entry name" value="BTAD"/>
    <property type="match status" value="1"/>
</dbReference>
<dbReference type="EMBL" id="DSMG01000164">
    <property type="protein sequence ID" value="HDX32882.1"/>
    <property type="molecule type" value="Genomic_DNA"/>
</dbReference>
<organism evidence="3">
    <name type="scientific">Caldilinea aerophila</name>
    <dbReference type="NCBI Taxonomy" id="133453"/>
    <lineage>
        <taxon>Bacteria</taxon>
        <taxon>Bacillati</taxon>
        <taxon>Chloroflexota</taxon>
        <taxon>Caldilineae</taxon>
        <taxon>Caldilineales</taxon>
        <taxon>Caldilineaceae</taxon>
        <taxon>Caldilinea</taxon>
    </lineage>
</organism>
<proteinExistence type="predicted"/>
<dbReference type="PANTHER" id="PTHR35807:SF2">
    <property type="entry name" value="TRANSCRIPTIONAL ACTIVATOR DOMAIN"/>
    <property type="match status" value="1"/>
</dbReference>
<accession>A0A7C1JMH0</accession>
<dbReference type="InterPro" id="IPR036388">
    <property type="entry name" value="WH-like_DNA-bd_sf"/>
</dbReference>
<dbReference type="Pfam" id="PF03704">
    <property type="entry name" value="BTAD"/>
    <property type="match status" value="1"/>
</dbReference>
<comment type="caution">
    <text evidence="3">The sequence shown here is derived from an EMBL/GenBank/DDBJ whole genome shotgun (WGS) entry which is preliminary data.</text>
</comment>
<dbReference type="InterPro" id="IPR016032">
    <property type="entry name" value="Sig_transdc_resp-reg_C-effctor"/>
</dbReference>
<dbReference type="InterPro" id="IPR005158">
    <property type="entry name" value="BTAD"/>
</dbReference>
<feature type="domain" description="AAA+ ATPase" evidence="1">
    <location>
        <begin position="41"/>
        <end position="199"/>
    </location>
</feature>
<dbReference type="AlphaFoldDB" id="A0A7C1JMH0"/>
<dbReference type="SMART" id="SM00382">
    <property type="entry name" value="AAA"/>
    <property type="match status" value="1"/>
</dbReference>
<dbReference type="Pfam" id="PF13401">
    <property type="entry name" value="AAA_22"/>
    <property type="match status" value="1"/>
</dbReference>
<dbReference type="SUPFAM" id="SSF52540">
    <property type="entry name" value="P-loop containing nucleoside triphosphate hydrolases"/>
    <property type="match status" value="1"/>
</dbReference>
<dbReference type="GO" id="GO:0003677">
    <property type="term" value="F:DNA binding"/>
    <property type="evidence" value="ECO:0007669"/>
    <property type="project" value="InterPro"/>
</dbReference>
<feature type="domain" description="Bacterial transcriptional activator" evidence="2">
    <location>
        <begin position="945"/>
        <end position="1080"/>
    </location>
</feature>
<dbReference type="PANTHER" id="PTHR35807">
    <property type="entry name" value="TRANSCRIPTIONAL REGULATOR REDD-RELATED"/>
    <property type="match status" value="1"/>
</dbReference>
<dbReference type="SUPFAM" id="SSF48452">
    <property type="entry name" value="TPR-like"/>
    <property type="match status" value="3"/>
</dbReference>
<dbReference type="Pfam" id="PF25873">
    <property type="entry name" value="WHD_MalT"/>
    <property type="match status" value="1"/>
</dbReference>
<dbReference type="InterPro" id="IPR003593">
    <property type="entry name" value="AAA+_ATPase"/>
</dbReference>
<dbReference type="Gene3D" id="1.10.10.10">
    <property type="entry name" value="Winged helix-like DNA-binding domain superfamily/Winged helix DNA-binding domain"/>
    <property type="match status" value="1"/>
</dbReference>
<evidence type="ECO:0000259" key="1">
    <source>
        <dbReference type="SMART" id="SM00382"/>
    </source>
</evidence>
<dbReference type="InterPro" id="IPR059106">
    <property type="entry name" value="WHD_MalT"/>
</dbReference>
<dbReference type="InterPro" id="IPR019734">
    <property type="entry name" value="TPR_rpt"/>
</dbReference>
<evidence type="ECO:0000313" key="3">
    <source>
        <dbReference type="EMBL" id="HDX32882.1"/>
    </source>
</evidence>
<gene>
    <name evidence="3" type="ORF">ENQ20_15545</name>
</gene>
<dbReference type="SMART" id="SM00028">
    <property type="entry name" value="TPR"/>
    <property type="match status" value="5"/>
</dbReference>
<dbReference type="GO" id="GO:0006355">
    <property type="term" value="P:regulation of DNA-templated transcription"/>
    <property type="evidence" value="ECO:0007669"/>
    <property type="project" value="InterPro"/>
</dbReference>
<dbReference type="InterPro" id="IPR051677">
    <property type="entry name" value="AfsR-DnrI-RedD_regulator"/>
</dbReference>
<sequence>MAVSVDFLDPQVIYTRITPPPLQPRMLRRPRVVQLLRQAFDHRLTLLQAEAGCGKSTALAELAAEVQPLIWYAASDEDGDPAVFLLHLCHAIRRALPAIAYLPTSVIESWDGDLGPLPWRGVLGQIVNALNATLHAPTLLVVDDVHHVLHNDEMVQLLDRLVNLAPPHLHILLAGRPPIALPGLRRLRMRGDVLLLDHNALSFSAAEIATLFTEHYGLSLSPDQIEALLNYTEGWPIALQLIWQNLRGQALTLRNWPPHWQAVSPAALFDLLAQEVFARQPVDVQRFLVVTATLRELTPAACDALLRAALPAQHMSAEAMLTYLRERELFVVETAGGLLRYHYIFHTFLRQQASPEDQRTWHHIAADHFIEQQDMEAAIYHLLEAKAWEEVATLLDGYANRLVMAGWLDTLTSYLAALPADVLYQHPMLLLTLGKLERLRSRFTEAMRWYKEAEAVWRARGQPDGIARALRGQARVYLDTIDPSQAERLLEEAAQLSDSYEDREAQIRLFEMLAENNLNAGRIEEAERLRRRAESLRPQGSSNQELQFHMLLRTGRLREAREALEAQVQAEHQAPVQTPRAHRETLLLLSLVCAFQGEAERADQAAAEGVRRGEELRSPLITAMAHIRQGHARQLLGTYSNRAESYALARQCYEKGVEFSRMLAVPQLRAEAEWGLCRTYGYAGDLSAALRCAEEALDIAEQAGDPWSAGMVQLTLGASHACAGDYAGAETWLSRAAANFQQCSDPFGHCAARLWLALVCFRQKQLDHLAHLLPEVLATCRANDYGFLWTRPTLVGAADERIFTPLLLLAARSGWESDYATSLLDALNLSRVELHPGYQLRVQTLGAFRVWRGDEPIPPNGWKRKPARLLFQLLITHRQEMLDREQICEALWPEADPVTAQQNFKFALNALYSALEPGRKAGAESAYIVRDGTTYGLRPHADLWIDVDQFLREVKVARGDPERLERALALYQGDYLPDARYEAWAIAERERLAMIFLENADRLVEHLLEEARYEDAIELCQHMLAQDNCWERAYRYLMMAYHRLGDYGQIARVYRRCVQTLHEELDVDPAPETKALFRLLSADS</sequence>
<dbReference type="InterPro" id="IPR027417">
    <property type="entry name" value="P-loop_NTPase"/>
</dbReference>
<dbReference type="GO" id="GO:0016887">
    <property type="term" value="F:ATP hydrolysis activity"/>
    <property type="evidence" value="ECO:0007669"/>
    <property type="project" value="InterPro"/>
</dbReference>
<name>A0A7C1JMH0_9CHLR</name>
<dbReference type="SUPFAM" id="SSF46894">
    <property type="entry name" value="C-terminal effector domain of the bipartite response regulators"/>
    <property type="match status" value="1"/>
</dbReference>
<evidence type="ECO:0000259" key="2">
    <source>
        <dbReference type="SMART" id="SM01043"/>
    </source>
</evidence>